<organism evidence="7">
    <name type="scientific">Dechloromonas aromatica (strain RCB)</name>
    <dbReference type="NCBI Taxonomy" id="159087"/>
    <lineage>
        <taxon>Bacteria</taxon>
        <taxon>Pseudomonadati</taxon>
        <taxon>Pseudomonadota</taxon>
        <taxon>Betaproteobacteria</taxon>
        <taxon>Rhodocyclales</taxon>
        <taxon>Azonexaceae</taxon>
        <taxon>Dechloromonas</taxon>
    </lineage>
</organism>
<dbReference type="GO" id="GO:0046938">
    <property type="term" value="P:phytochelatin biosynthetic process"/>
    <property type="evidence" value="ECO:0007669"/>
    <property type="project" value="InterPro"/>
</dbReference>
<dbReference type="OrthoDB" id="8560621at2"/>
<protein>
    <recommendedName>
        <fullName evidence="1">glutathione gamma-glutamylcysteinyltransferase</fullName>
        <ecNumber evidence="1">2.3.2.15</ecNumber>
    </recommendedName>
</protein>
<dbReference type="MEROPS" id="C83.001"/>
<dbReference type="EMBL" id="CP000089">
    <property type="protein sequence ID" value="AAZ45942.1"/>
    <property type="molecule type" value="Genomic_DNA"/>
</dbReference>
<feature type="domain" description="Peptidase C83" evidence="6">
    <location>
        <begin position="18"/>
        <end position="266"/>
    </location>
</feature>
<dbReference type="EC" id="2.3.2.15" evidence="1"/>
<gene>
    <name evidence="7" type="ordered locus">Daro_1186</name>
</gene>
<feature type="signal peptide" evidence="5">
    <location>
        <begin position="1"/>
        <end position="23"/>
    </location>
</feature>
<dbReference type="STRING" id="159087.Daro_1186"/>
<dbReference type="KEGG" id="dar:Daro_1186"/>
<keyword evidence="2" id="KW-0104">Cadmium</keyword>
<evidence type="ECO:0000313" key="7">
    <source>
        <dbReference type="EMBL" id="AAZ45942.1"/>
    </source>
</evidence>
<evidence type="ECO:0000256" key="4">
    <source>
        <dbReference type="ARBA" id="ARBA00022723"/>
    </source>
</evidence>
<dbReference type="InterPro" id="IPR007719">
    <property type="entry name" value="PCS_N"/>
</dbReference>
<dbReference type="PANTHER" id="PTHR33447">
    <property type="entry name" value="GLUTATHIONE GAMMA-GLUTAMYLCYSTEINYLTRANSFERASE"/>
    <property type="match status" value="1"/>
</dbReference>
<proteinExistence type="predicted"/>
<keyword evidence="3" id="KW-0808">Transferase</keyword>
<dbReference type="GO" id="GO:0016756">
    <property type="term" value="F:glutathione gamma-glutamylcysteinyltransferase activity"/>
    <property type="evidence" value="ECO:0007669"/>
    <property type="project" value="UniProtKB-EC"/>
</dbReference>
<evidence type="ECO:0000256" key="3">
    <source>
        <dbReference type="ARBA" id="ARBA00022679"/>
    </source>
</evidence>
<evidence type="ECO:0000256" key="2">
    <source>
        <dbReference type="ARBA" id="ARBA00022539"/>
    </source>
</evidence>
<dbReference type="HOGENOM" id="CLU_037385_0_0_4"/>
<dbReference type="PROSITE" id="PS51443">
    <property type="entry name" value="PCS"/>
    <property type="match status" value="1"/>
</dbReference>
<dbReference type="AlphaFoldDB" id="Q47GT9"/>
<dbReference type="Pfam" id="PF05023">
    <property type="entry name" value="Phytochelatin"/>
    <property type="match status" value="1"/>
</dbReference>
<keyword evidence="5" id="KW-0732">Signal</keyword>
<dbReference type="eggNOG" id="ENOG502ZC33">
    <property type="taxonomic scope" value="Bacteria"/>
</dbReference>
<evidence type="ECO:0000259" key="6">
    <source>
        <dbReference type="PROSITE" id="PS51443"/>
    </source>
</evidence>
<dbReference type="GO" id="GO:0046872">
    <property type="term" value="F:metal ion binding"/>
    <property type="evidence" value="ECO:0007669"/>
    <property type="project" value="UniProtKB-KW"/>
</dbReference>
<dbReference type="PANTHER" id="PTHR33447:SF20">
    <property type="entry name" value="GLUTATHIONE GAMMA-GLUTAMYLCYSTEINYLTRANSFERASE"/>
    <property type="match status" value="1"/>
</dbReference>
<name>Q47GT9_DECAR</name>
<dbReference type="Gene3D" id="3.90.70.30">
    <property type="entry name" value="Phytochelatin synthase, N-terminal domain"/>
    <property type="match status" value="1"/>
</dbReference>
<dbReference type="SUPFAM" id="SSF54001">
    <property type="entry name" value="Cysteine proteinases"/>
    <property type="match status" value="1"/>
</dbReference>
<sequence>MSLLVRILSALLIAGTQLPLALADDATAPVRIRALLPFASAEGLDRLARATARSDFAPLANQFEAQVTIAFCGPTSAAIVLNALDPQGAGAPRDRSRLLPADARYLPENLELTVRRHTQESVIATGRKTRAQVFGEPSEIKGKVLRDGGYQLRQLDELLKAHNMDTRLVIADEQMSEAEIRRDLIDNLGRAGDFVIVNYQRRAVGQTGGGHISPLGAYDAESDSVLVLDVNPSYHPWVWMPLATLIQGMRTRDVAENRGYILVRSR</sequence>
<dbReference type="InterPro" id="IPR040409">
    <property type="entry name" value="PCS-like"/>
</dbReference>
<dbReference type="InterPro" id="IPR038156">
    <property type="entry name" value="PCS_N_sf"/>
</dbReference>
<evidence type="ECO:0000256" key="1">
    <source>
        <dbReference type="ARBA" id="ARBA00012468"/>
    </source>
</evidence>
<dbReference type="InterPro" id="IPR038765">
    <property type="entry name" value="Papain-like_cys_pep_sf"/>
</dbReference>
<reference evidence="7" key="1">
    <citation type="submission" date="2005-08" db="EMBL/GenBank/DDBJ databases">
        <title>Complete sequence of Dechloromonas aromatica RCB.</title>
        <authorList>
            <person name="Salinero K.K."/>
            <person name="Copeland A."/>
            <person name="Lucas S."/>
            <person name="Lapidus A."/>
            <person name="Barry K."/>
            <person name="Detter J.C."/>
            <person name="Glavina T."/>
            <person name="Hammon N."/>
            <person name="Israni S."/>
            <person name="Pitluck S."/>
            <person name="Di Bartolo G."/>
            <person name="Trong S."/>
            <person name="Schmutz J."/>
            <person name="Larimer F."/>
            <person name="Land M."/>
            <person name="Ivanova N."/>
            <person name="Richardson P."/>
        </authorList>
    </citation>
    <scope>NUCLEOTIDE SEQUENCE</scope>
    <source>
        <strain evidence="7">RCB</strain>
    </source>
</reference>
<accession>Q47GT9</accession>
<evidence type="ECO:0000256" key="5">
    <source>
        <dbReference type="SAM" id="SignalP"/>
    </source>
</evidence>
<keyword evidence="4" id="KW-0479">Metal-binding</keyword>
<dbReference type="GO" id="GO:0010038">
    <property type="term" value="P:response to metal ion"/>
    <property type="evidence" value="ECO:0007669"/>
    <property type="project" value="InterPro"/>
</dbReference>
<feature type="chain" id="PRO_5004233196" description="glutathione gamma-glutamylcysteinyltransferase" evidence="5">
    <location>
        <begin position="24"/>
        <end position="266"/>
    </location>
</feature>